<protein>
    <submittedName>
        <fullName evidence="2">Uncharacterized protein</fullName>
    </submittedName>
</protein>
<keyword evidence="3" id="KW-1185">Reference proteome</keyword>
<organism evidence="2 3">
    <name type="scientific">Candolleomyces eurysporus</name>
    <dbReference type="NCBI Taxonomy" id="2828524"/>
    <lineage>
        <taxon>Eukaryota</taxon>
        <taxon>Fungi</taxon>
        <taxon>Dikarya</taxon>
        <taxon>Basidiomycota</taxon>
        <taxon>Agaricomycotina</taxon>
        <taxon>Agaricomycetes</taxon>
        <taxon>Agaricomycetidae</taxon>
        <taxon>Agaricales</taxon>
        <taxon>Agaricineae</taxon>
        <taxon>Psathyrellaceae</taxon>
        <taxon>Candolleomyces</taxon>
    </lineage>
</organism>
<name>A0A9W8MM07_9AGAR</name>
<evidence type="ECO:0000313" key="2">
    <source>
        <dbReference type="EMBL" id="KAJ2933923.1"/>
    </source>
</evidence>
<feature type="region of interest" description="Disordered" evidence="1">
    <location>
        <begin position="1"/>
        <end position="71"/>
    </location>
</feature>
<evidence type="ECO:0000256" key="1">
    <source>
        <dbReference type="SAM" id="MobiDB-lite"/>
    </source>
</evidence>
<dbReference type="AlphaFoldDB" id="A0A9W8MM07"/>
<dbReference type="Proteomes" id="UP001140091">
    <property type="component" value="Unassembled WGS sequence"/>
</dbReference>
<gene>
    <name evidence="2" type="ORF">H1R20_g3177</name>
</gene>
<feature type="compositionally biased region" description="Low complexity" evidence="1">
    <location>
        <begin position="1"/>
        <end position="17"/>
    </location>
</feature>
<evidence type="ECO:0000313" key="3">
    <source>
        <dbReference type="Proteomes" id="UP001140091"/>
    </source>
</evidence>
<reference evidence="2" key="1">
    <citation type="submission" date="2022-06" db="EMBL/GenBank/DDBJ databases">
        <title>Genome Sequence of Candolleomyces eurysporus.</title>
        <authorList>
            <person name="Buettner E."/>
        </authorList>
    </citation>
    <scope>NUCLEOTIDE SEQUENCE</scope>
    <source>
        <strain evidence="2">VTCC 930004</strain>
    </source>
</reference>
<feature type="non-terminal residue" evidence="2">
    <location>
        <position position="1"/>
    </location>
</feature>
<sequence>MSDASAPVSPSDPSGPSQNDPAPDLGFDYVDEETEWSDKPPTGRDGRGESDKKIKALIIDKNGKKIKQPVK</sequence>
<comment type="caution">
    <text evidence="2">The sequence shown here is derived from an EMBL/GenBank/DDBJ whole genome shotgun (WGS) entry which is preliminary data.</text>
</comment>
<dbReference type="EMBL" id="JANBPK010000730">
    <property type="protein sequence ID" value="KAJ2933923.1"/>
    <property type="molecule type" value="Genomic_DNA"/>
</dbReference>
<feature type="compositionally biased region" description="Basic and acidic residues" evidence="1">
    <location>
        <begin position="36"/>
        <end position="54"/>
    </location>
</feature>
<dbReference type="OrthoDB" id="10384710at2759"/>
<proteinExistence type="predicted"/>
<accession>A0A9W8MM07</accession>